<sequence length="228" mass="25807">MDEQNQVLWTTNVSNIAASNSTTAQLQNSGNLVLQENTSGSMLWQSLQHPCDTLLQQMKLTLNKTNGEKTELTSWRSPQDPSIGEFSASLDRLSIPEVFVWRGEQQYWRSGPWNGQIFLGTPGMNTAWKMWNDGNITSLIDPQISNPIFHTDILRCIHIGLLCVQEHAIDRPTMTKVISMLNSETLNLPPPKQPAFIQRQVMLDVESSHISDRLFSINYVSLTRVQAR</sequence>
<dbReference type="GO" id="GO:0004674">
    <property type="term" value="F:protein serine/threonine kinase activity"/>
    <property type="evidence" value="ECO:0007669"/>
    <property type="project" value="InterPro"/>
</dbReference>
<keyword evidence="2" id="KW-1015">Disulfide bond</keyword>
<dbReference type="Pfam" id="PF11883">
    <property type="entry name" value="DUF3403"/>
    <property type="match status" value="1"/>
</dbReference>
<dbReference type="EMBL" id="CAXHTB010000002">
    <property type="protein sequence ID" value="CAL0300942.1"/>
    <property type="molecule type" value="Genomic_DNA"/>
</dbReference>
<proteinExistence type="predicted"/>
<feature type="domain" description="Bulb-type lectin" evidence="4">
    <location>
        <begin position="1"/>
        <end position="47"/>
    </location>
</feature>
<dbReference type="PANTHER" id="PTHR32444">
    <property type="entry name" value="BULB-TYPE LECTIN DOMAIN-CONTAINING PROTEIN"/>
    <property type="match status" value="1"/>
</dbReference>
<keyword evidence="6" id="KW-1185">Reference proteome</keyword>
<dbReference type="InterPro" id="IPR021820">
    <property type="entry name" value="S-locus_recpt_kinase_C"/>
</dbReference>
<protein>
    <recommendedName>
        <fullName evidence="4">Bulb-type lectin domain-containing protein</fullName>
    </recommendedName>
</protein>
<dbReference type="InterPro" id="IPR011009">
    <property type="entry name" value="Kinase-like_dom_sf"/>
</dbReference>
<dbReference type="Proteomes" id="UP001497480">
    <property type="component" value="Unassembled WGS sequence"/>
</dbReference>
<dbReference type="SUPFAM" id="SSF51110">
    <property type="entry name" value="alpha-D-mannose-specific plant lectins"/>
    <property type="match status" value="1"/>
</dbReference>
<organism evidence="5 6">
    <name type="scientific">Lupinus luteus</name>
    <name type="common">European yellow lupine</name>
    <dbReference type="NCBI Taxonomy" id="3873"/>
    <lineage>
        <taxon>Eukaryota</taxon>
        <taxon>Viridiplantae</taxon>
        <taxon>Streptophyta</taxon>
        <taxon>Embryophyta</taxon>
        <taxon>Tracheophyta</taxon>
        <taxon>Spermatophyta</taxon>
        <taxon>Magnoliopsida</taxon>
        <taxon>eudicotyledons</taxon>
        <taxon>Gunneridae</taxon>
        <taxon>Pentapetalae</taxon>
        <taxon>rosids</taxon>
        <taxon>fabids</taxon>
        <taxon>Fabales</taxon>
        <taxon>Fabaceae</taxon>
        <taxon>Papilionoideae</taxon>
        <taxon>50 kb inversion clade</taxon>
        <taxon>genistoids sensu lato</taxon>
        <taxon>core genistoids</taxon>
        <taxon>Genisteae</taxon>
        <taxon>Lupinus</taxon>
    </lineage>
</organism>
<dbReference type="Gene3D" id="1.10.510.10">
    <property type="entry name" value="Transferase(Phosphotransferase) domain 1"/>
    <property type="match status" value="1"/>
</dbReference>
<dbReference type="Pfam" id="PF01453">
    <property type="entry name" value="B_lectin"/>
    <property type="match status" value="1"/>
</dbReference>
<keyword evidence="3" id="KW-0325">Glycoprotein</keyword>
<comment type="caution">
    <text evidence="5">The sequence shown here is derived from an EMBL/GenBank/DDBJ whole genome shotgun (WGS) entry which is preliminary data.</text>
</comment>
<name>A0AAV1VVR5_LUPLU</name>
<dbReference type="Gene3D" id="2.90.10.10">
    <property type="entry name" value="Bulb-type lectin domain"/>
    <property type="match status" value="1"/>
</dbReference>
<dbReference type="InterPro" id="IPR001480">
    <property type="entry name" value="Bulb-type_lectin_dom"/>
</dbReference>
<dbReference type="InterPro" id="IPR036426">
    <property type="entry name" value="Bulb-type_lectin_dom_sf"/>
</dbReference>
<reference evidence="5 6" key="1">
    <citation type="submission" date="2024-03" db="EMBL/GenBank/DDBJ databases">
        <authorList>
            <person name="Martinez-Hernandez J."/>
        </authorList>
    </citation>
    <scope>NUCLEOTIDE SEQUENCE [LARGE SCALE GENOMIC DNA]</scope>
</reference>
<evidence type="ECO:0000256" key="1">
    <source>
        <dbReference type="ARBA" id="ARBA00022729"/>
    </source>
</evidence>
<evidence type="ECO:0000256" key="2">
    <source>
        <dbReference type="ARBA" id="ARBA00023157"/>
    </source>
</evidence>
<accession>A0AAV1VVR5</accession>
<evidence type="ECO:0000313" key="6">
    <source>
        <dbReference type="Proteomes" id="UP001497480"/>
    </source>
</evidence>
<dbReference type="PANTHER" id="PTHR32444:SF198">
    <property type="entry name" value="BULB-TYPE LECTIN DOMAIN-CONTAINING PROTEIN"/>
    <property type="match status" value="1"/>
</dbReference>
<dbReference type="PROSITE" id="PS50927">
    <property type="entry name" value="BULB_LECTIN"/>
    <property type="match status" value="1"/>
</dbReference>
<evidence type="ECO:0000313" key="5">
    <source>
        <dbReference type="EMBL" id="CAL0300942.1"/>
    </source>
</evidence>
<evidence type="ECO:0000256" key="3">
    <source>
        <dbReference type="ARBA" id="ARBA00023180"/>
    </source>
</evidence>
<dbReference type="AlphaFoldDB" id="A0AAV1VVR5"/>
<dbReference type="SUPFAM" id="SSF56112">
    <property type="entry name" value="Protein kinase-like (PK-like)"/>
    <property type="match status" value="1"/>
</dbReference>
<gene>
    <name evidence="5" type="ORF">LLUT_LOCUS2002</name>
</gene>
<keyword evidence="1" id="KW-0732">Signal</keyword>
<evidence type="ECO:0000259" key="4">
    <source>
        <dbReference type="PROSITE" id="PS50927"/>
    </source>
</evidence>